<accession>A0A7D9H4M5</accession>
<sequence length="635" mass="73173">MLAICSNVIIIMYHFIIRQVVVRPRILTSVKSFSTVSSTFFPHASGQPRNPVQSSFNSNAAFIHFHSYFSSVSKCSNSNLALENGLPSSHFSNKKRRSRHYFGYTVLTLLFAGILLSKKFRHGIYDSCLIAKRVGVVAMATTRCFSLYLYTLRKKFPSEEEYQNSLSKTHKKAAIITLDALRTNGGIYIKIGQHLGVMTYLLPIEWTKTMIPLQDECPQSSFDDIKNMFEYDTGIKMEDYFSEFDHNPIGTASLAQVHIAKLKSNGVQVAVKVEHPSLAKFVPLDVWLTRTVFNLMYKVFPQYPLTWLGDELQSSIYVELDFRNEARNSKQTNEYFKPYRELTALRIPKVYSSKQRILIMEFVGGARLDNLTYMDKHKISRSEVSSCLSHIFNNMIFQSGFVHCDPHHGNLAIRALDSPKYGHNFEIVLYDHGLYRTIPQSMKVDYARFWLAMLDKKPDLMRKYGKRFAHINDDKYPILAAALTGRDLNHATSGDIESGRSQEEIDNMRELLMDDGMILDLMSLLASVPRIVLLIFKTNDLVRHLDESLQNPLGNERTFFIMATYCAKTVLDDDLSRSNRDNKRWSLKWLFENIGAWSKYYNRRLQLHIFDFAFSVKQLLQKAQNTMYTSCIMAL</sequence>
<organism evidence="4 5">
    <name type="scientific">Dekkera bruxellensis</name>
    <name type="common">Brettanomyces custersii</name>
    <dbReference type="NCBI Taxonomy" id="5007"/>
    <lineage>
        <taxon>Eukaryota</taxon>
        <taxon>Fungi</taxon>
        <taxon>Dikarya</taxon>
        <taxon>Ascomycota</taxon>
        <taxon>Saccharomycotina</taxon>
        <taxon>Pichiomycetes</taxon>
        <taxon>Pichiales</taxon>
        <taxon>Pichiaceae</taxon>
        <taxon>Brettanomyces</taxon>
    </lineage>
</organism>
<keyword evidence="2" id="KW-0472">Membrane</keyword>
<dbReference type="Pfam" id="PF03109">
    <property type="entry name" value="ABC1"/>
    <property type="match status" value="1"/>
</dbReference>
<dbReference type="PANTHER" id="PTHR43173:SF19">
    <property type="entry name" value="AARF DOMAIN-CONTAINING PROTEIN KINASE 1"/>
    <property type="match status" value="1"/>
</dbReference>
<evidence type="ECO:0000313" key="4">
    <source>
        <dbReference type="EMBL" id="VUG20087.1"/>
    </source>
</evidence>
<evidence type="ECO:0000256" key="2">
    <source>
        <dbReference type="SAM" id="Phobius"/>
    </source>
</evidence>
<name>A0A7D9H4M5_DEKBR</name>
<dbReference type="AlphaFoldDB" id="A0A7D9H4M5"/>
<reference evidence="4 5" key="1">
    <citation type="submission" date="2019-07" db="EMBL/GenBank/DDBJ databases">
        <authorList>
            <person name="Friedrich A."/>
            <person name="Schacherer J."/>
        </authorList>
    </citation>
    <scope>NUCLEOTIDE SEQUENCE [LARGE SCALE GENOMIC DNA]</scope>
</reference>
<dbReference type="GO" id="GO:0007005">
    <property type="term" value="P:mitochondrion organization"/>
    <property type="evidence" value="ECO:0007669"/>
    <property type="project" value="TreeGrafter"/>
</dbReference>
<evidence type="ECO:0000256" key="1">
    <source>
        <dbReference type="ARBA" id="ARBA00009670"/>
    </source>
</evidence>
<dbReference type="SUPFAM" id="SSF56112">
    <property type="entry name" value="Protein kinase-like (PK-like)"/>
    <property type="match status" value="1"/>
</dbReference>
<dbReference type="GO" id="GO:0055088">
    <property type="term" value="P:lipid homeostasis"/>
    <property type="evidence" value="ECO:0007669"/>
    <property type="project" value="TreeGrafter"/>
</dbReference>
<dbReference type="PANTHER" id="PTHR43173">
    <property type="entry name" value="ABC1 FAMILY PROTEIN"/>
    <property type="match status" value="1"/>
</dbReference>
<feature type="transmembrane region" description="Helical" evidence="2">
    <location>
        <begin position="101"/>
        <end position="118"/>
    </location>
</feature>
<dbReference type="InterPro" id="IPR011009">
    <property type="entry name" value="Kinase-like_dom_sf"/>
</dbReference>
<keyword evidence="2" id="KW-0812">Transmembrane</keyword>
<dbReference type="CDD" id="cd13969">
    <property type="entry name" value="ADCK1-like"/>
    <property type="match status" value="1"/>
</dbReference>
<proteinExistence type="inferred from homology"/>
<comment type="similarity">
    <text evidence="1">Belongs to the protein kinase superfamily. ADCK protein kinase family.</text>
</comment>
<dbReference type="InterPro" id="IPR045307">
    <property type="entry name" value="ADCK1_dom"/>
</dbReference>
<dbReference type="EMBL" id="CABFWN010000006">
    <property type="protein sequence ID" value="VUG20087.1"/>
    <property type="molecule type" value="Genomic_DNA"/>
</dbReference>
<dbReference type="Proteomes" id="UP000478008">
    <property type="component" value="Unassembled WGS sequence"/>
</dbReference>
<keyword evidence="5" id="KW-1185">Reference proteome</keyword>
<dbReference type="InterPro" id="IPR004147">
    <property type="entry name" value="ABC1_dom"/>
</dbReference>
<dbReference type="InterPro" id="IPR051130">
    <property type="entry name" value="Mito_struct-func_regulator"/>
</dbReference>
<gene>
    <name evidence="4" type="primary">MCP2</name>
    <name evidence="4" type="ORF">DEBR0S6_07624G</name>
</gene>
<feature type="domain" description="ABC1 atypical kinase-like" evidence="3">
    <location>
        <begin position="213"/>
        <end position="461"/>
    </location>
</feature>
<protein>
    <submittedName>
        <fullName evidence="4">DEBR0S6_07624g1_1</fullName>
    </submittedName>
</protein>
<keyword evidence="2" id="KW-1133">Transmembrane helix</keyword>
<evidence type="ECO:0000259" key="3">
    <source>
        <dbReference type="Pfam" id="PF03109"/>
    </source>
</evidence>
<evidence type="ECO:0000313" key="5">
    <source>
        <dbReference type="Proteomes" id="UP000478008"/>
    </source>
</evidence>
<dbReference type="GO" id="GO:0005743">
    <property type="term" value="C:mitochondrial inner membrane"/>
    <property type="evidence" value="ECO:0007669"/>
    <property type="project" value="TreeGrafter"/>
</dbReference>